<dbReference type="EnsemblPlants" id="PGSC0003DMT400085912">
    <property type="protein sequence ID" value="PGSC0003DMT400085912"/>
    <property type="gene ID" value="PGSC0003DMG400035483"/>
</dbReference>
<dbReference type="Pfam" id="PF20167">
    <property type="entry name" value="Transposase_32"/>
    <property type="match status" value="1"/>
</dbReference>
<protein>
    <recommendedName>
        <fullName evidence="2">Putative plant transposon protein domain-containing protein</fullName>
    </recommendedName>
</protein>
<reference evidence="4" key="1">
    <citation type="journal article" date="2011" name="Nature">
        <title>Genome sequence and analysis of the tuber crop potato.</title>
        <authorList>
            <consortium name="The Potato Genome Sequencing Consortium"/>
        </authorList>
    </citation>
    <scope>NUCLEOTIDE SEQUENCE [LARGE SCALE GENOMIC DNA]</scope>
    <source>
        <strain evidence="4">cv. DM1-3 516 R44</strain>
    </source>
</reference>
<feature type="compositionally biased region" description="Basic and acidic residues" evidence="1">
    <location>
        <begin position="59"/>
        <end position="75"/>
    </location>
</feature>
<feature type="region of interest" description="Disordered" evidence="1">
    <location>
        <begin position="298"/>
        <end position="352"/>
    </location>
</feature>
<feature type="domain" description="Putative plant transposon protein" evidence="2">
    <location>
        <begin position="122"/>
        <end position="271"/>
    </location>
</feature>
<dbReference type="PANTHER" id="PTHR33180">
    <property type="entry name" value="PHOTOSYSTEM II CP43 REACTION CENTER PROTEIN"/>
    <property type="match status" value="1"/>
</dbReference>
<evidence type="ECO:0000256" key="1">
    <source>
        <dbReference type="SAM" id="MobiDB-lite"/>
    </source>
</evidence>
<feature type="compositionally biased region" description="Pro residues" evidence="1">
    <location>
        <begin position="98"/>
        <end position="112"/>
    </location>
</feature>
<evidence type="ECO:0000313" key="4">
    <source>
        <dbReference type="Proteomes" id="UP000011115"/>
    </source>
</evidence>
<evidence type="ECO:0000313" key="3">
    <source>
        <dbReference type="EnsemblPlants" id="PGSC0003DMT400085912"/>
    </source>
</evidence>
<dbReference type="Gramene" id="PGSC0003DMT400085912">
    <property type="protein sequence ID" value="PGSC0003DMT400085912"/>
    <property type="gene ID" value="PGSC0003DMG400035483"/>
</dbReference>
<proteinExistence type="predicted"/>
<dbReference type="Proteomes" id="UP000011115">
    <property type="component" value="Unassembled WGS sequence"/>
</dbReference>
<dbReference type="InterPro" id="IPR046796">
    <property type="entry name" value="Transposase_32_dom"/>
</dbReference>
<dbReference type="GO" id="GO:0009523">
    <property type="term" value="C:photosystem II"/>
    <property type="evidence" value="ECO:0000318"/>
    <property type="project" value="GO_Central"/>
</dbReference>
<keyword evidence="4" id="KW-1185">Reference proteome</keyword>
<dbReference type="PANTHER" id="PTHR33180:SF31">
    <property type="entry name" value="POLYPROTEIN PROTEIN"/>
    <property type="match status" value="1"/>
</dbReference>
<dbReference type="AlphaFoldDB" id="M1DAJ7"/>
<dbReference type="HOGENOM" id="CLU_029307_1_1_1"/>
<dbReference type="PaxDb" id="4113-PGSC0003DMT400085912"/>
<dbReference type="GO" id="GO:0009579">
    <property type="term" value="C:thylakoid"/>
    <property type="evidence" value="ECO:0000318"/>
    <property type="project" value="GO_Central"/>
</dbReference>
<feature type="region of interest" description="Disordered" evidence="1">
    <location>
        <begin position="1"/>
        <end position="112"/>
    </location>
</feature>
<feature type="compositionally biased region" description="Basic and acidic residues" evidence="1">
    <location>
        <begin position="30"/>
        <end position="39"/>
    </location>
</feature>
<accession>M1DAJ7</accession>
<feature type="compositionally biased region" description="Polar residues" evidence="1">
    <location>
        <begin position="1"/>
        <end position="12"/>
    </location>
</feature>
<name>M1DAJ7_SOLTU</name>
<feature type="compositionally biased region" description="Low complexity" evidence="1">
    <location>
        <begin position="79"/>
        <end position="93"/>
    </location>
</feature>
<feature type="compositionally biased region" description="Low complexity" evidence="1">
    <location>
        <begin position="320"/>
        <end position="352"/>
    </location>
</feature>
<dbReference type="InParanoid" id="M1DAJ7"/>
<sequence length="352" mass="38095">MVHTNLNASPQKKATGIIINEGGSCSSQKIKQDLPPGDKGKRKKNFARKGTNVEPTLSKPKDEQPLINQREELRARNQPTATATLSAATPPTTKSVPTPAPPQAAPALPVAPPPPSLLNRLKEQFTRQRGTYIPFWVLEFYLAYGELVPKNKKKASEFRLVKSVMVSGKEVKCHSKHINVVLGRQLRSVLPNQGLPTTQSPDDLKGWLALMISNTTPSIPKAACVGSIMARRQIDLGLFVSQEIAIRAKQTQTYLPFPFLVTELCRHAGVPRDPASDIEVTPSSSIYIRRIEAEFTREEDDRKLAAPANNSPEVNIDLLSAETPSSTPASEPSGILAPSSSSSKAPGASSSS</sequence>
<reference evidence="3" key="2">
    <citation type="submission" date="2015-06" db="UniProtKB">
        <authorList>
            <consortium name="EnsemblPlants"/>
        </authorList>
    </citation>
    <scope>IDENTIFICATION</scope>
    <source>
        <strain evidence="3">DM1-3 516 R44</strain>
    </source>
</reference>
<evidence type="ECO:0000259" key="2">
    <source>
        <dbReference type="Pfam" id="PF20167"/>
    </source>
</evidence>
<organism evidence="3 4">
    <name type="scientific">Solanum tuberosum</name>
    <name type="common">Potato</name>
    <dbReference type="NCBI Taxonomy" id="4113"/>
    <lineage>
        <taxon>Eukaryota</taxon>
        <taxon>Viridiplantae</taxon>
        <taxon>Streptophyta</taxon>
        <taxon>Embryophyta</taxon>
        <taxon>Tracheophyta</taxon>
        <taxon>Spermatophyta</taxon>
        <taxon>Magnoliopsida</taxon>
        <taxon>eudicotyledons</taxon>
        <taxon>Gunneridae</taxon>
        <taxon>Pentapetalae</taxon>
        <taxon>asterids</taxon>
        <taxon>lamiids</taxon>
        <taxon>Solanales</taxon>
        <taxon>Solanaceae</taxon>
        <taxon>Solanoideae</taxon>
        <taxon>Solaneae</taxon>
        <taxon>Solanum</taxon>
    </lineage>
</organism>